<feature type="domain" description="LysM" evidence="5">
    <location>
        <begin position="180"/>
        <end position="224"/>
    </location>
</feature>
<dbReference type="InterPro" id="IPR036779">
    <property type="entry name" value="LysM_dom_sf"/>
</dbReference>
<keyword evidence="2" id="KW-0843">Virulence</keyword>
<dbReference type="PANTHER" id="PTHR34997:SF1">
    <property type="entry name" value="PEPTIDOGLYCAN-BINDING LYSIN DOMAIN"/>
    <property type="match status" value="1"/>
</dbReference>
<keyword evidence="4" id="KW-0732">Signal</keyword>
<feature type="signal peptide" evidence="4">
    <location>
        <begin position="1"/>
        <end position="34"/>
    </location>
</feature>
<dbReference type="Proteomes" id="UP000326331">
    <property type="component" value="Chromosome"/>
</dbReference>
<accession>A0ABX6C2S0</accession>
<feature type="compositionally biased region" description="Polar residues" evidence="3">
    <location>
        <begin position="157"/>
        <end position="169"/>
    </location>
</feature>
<evidence type="ECO:0000256" key="2">
    <source>
        <dbReference type="ARBA" id="ARBA00023026"/>
    </source>
</evidence>
<reference evidence="6 7" key="1">
    <citation type="submission" date="2019-08" db="EMBL/GenBank/DDBJ databases">
        <authorList>
            <person name="Toschakov S.V."/>
        </authorList>
    </citation>
    <scope>NUCLEOTIDE SEQUENCE [LARGE SCALE GENOMIC DNA]</scope>
    <source>
        <strain evidence="6 7">3753O</strain>
    </source>
</reference>
<feature type="compositionally biased region" description="Low complexity" evidence="3">
    <location>
        <begin position="170"/>
        <end position="179"/>
    </location>
</feature>
<feature type="region of interest" description="Disordered" evidence="3">
    <location>
        <begin position="146"/>
        <end position="179"/>
    </location>
</feature>
<dbReference type="CDD" id="cd00118">
    <property type="entry name" value="LysM"/>
    <property type="match status" value="2"/>
</dbReference>
<evidence type="ECO:0000313" key="7">
    <source>
        <dbReference type="Proteomes" id="UP000326331"/>
    </source>
</evidence>
<dbReference type="InterPro" id="IPR018392">
    <property type="entry name" value="LysM"/>
</dbReference>
<gene>
    <name evidence="6" type="ORF">Tbon_09815</name>
</gene>
<dbReference type="InterPro" id="IPR052210">
    <property type="entry name" value="LysM1-like"/>
</dbReference>
<name>A0ABX6C2S0_9CHLR</name>
<dbReference type="Gene3D" id="3.10.350.10">
    <property type="entry name" value="LysM domain"/>
    <property type="match status" value="2"/>
</dbReference>
<evidence type="ECO:0000259" key="5">
    <source>
        <dbReference type="PROSITE" id="PS51782"/>
    </source>
</evidence>
<reference evidence="6 7" key="2">
    <citation type="submission" date="2019-10" db="EMBL/GenBank/DDBJ databases">
        <title>Thermopilla bonchosmolovskayae gen. nov., sp. nov., a moderately thermophilic Chloroflexi bacterium from a Chukotka hot spring (Arctic, Russia), representing a novel classis Thermopillaia, which include previously uncultivated lineage OLB14.</title>
        <authorList>
            <person name="Kochetkova T.V."/>
            <person name="Zayulina K.S."/>
            <person name="Zhigarkov V.S."/>
            <person name="Minaev N.V."/>
            <person name="Novikov A."/>
            <person name="Toshchakov S.V."/>
            <person name="Elcheninov A.G."/>
            <person name="Kublanov I.V."/>
        </authorList>
    </citation>
    <scope>NUCLEOTIDE SEQUENCE [LARGE SCALE GENOMIC DNA]</scope>
    <source>
        <strain evidence="6 7">3753O</strain>
    </source>
</reference>
<dbReference type="PROSITE" id="PS51782">
    <property type="entry name" value="LYSM"/>
    <property type="match status" value="2"/>
</dbReference>
<dbReference type="SUPFAM" id="SSF54106">
    <property type="entry name" value="LysM domain"/>
    <property type="match status" value="2"/>
</dbReference>
<organism evidence="6 7">
    <name type="scientific">Tepidiforma bonchosmolovskayae</name>
    <dbReference type="NCBI Taxonomy" id="2601677"/>
    <lineage>
        <taxon>Bacteria</taxon>
        <taxon>Bacillati</taxon>
        <taxon>Chloroflexota</taxon>
        <taxon>Tepidiformia</taxon>
        <taxon>Tepidiformales</taxon>
        <taxon>Tepidiformaceae</taxon>
        <taxon>Tepidiforma</taxon>
    </lineage>
</organism>
<evidence type="ECO:0000256" key="3">
    <source>
        <dbReference type="SAM" id="MobiDB-lite"/>
    </source>
</evidence>
<feature type="domain" description="LysM" evidence="5">
    <location>
        <begin position="97"/>
        <end position="140"/>
    </location>
</feature>
<dbReference type="SMART" id="SM00257">
    <property type="entry name" value="LysM"/>
    <property type="match status" value="2"/>
</dbReference>
<evidence type="ECO:0000256" key="1">
    <source>
        <dbReference type="ARBA" id="ARBA00022669"/>
    </source>
</evidence>
<dbReference type="Pfam" id="PF01476">
    <property type="entry name" value="LysM"/>
    <property type="match status" value="2"/>
</dbReference>
<sequence>MPRTSMVAMAIARPRRPGAATAALALAAALLAAACGGGGQPESAAGERITDPARVPTATPMQNPVLYRIQGNQVILEGGSPAALTPTGGASTPTPRKTYTVKPGDTCSGIAAAEGVSLDALMKANPTACNNLRAGDTLVIPAPTPTPVAGGTGGLTSNPTVRPTPTAPRSSGGSSSGSGKVYVVKPGDTCADIAASYGVSLQQLIAYNGFSPDCPLKVGQEVKIP</sequence>
<feature type="chain" id="PRO_5045108094" evidence="4">
    <location>
        <begin position="35"/>
        <end position="225"/>
    </location>
</feature>
<keyword evidence="7" id="KW-1185">Reference proteome</keyword>
<dbReference type="PANTHER" id="PTHR34997">
    <property type="entry name" value="AM15"/>
    <property type="match status" value="1"/>
</dbReference>
<protein>
    <submittedName>
        <fullName evidence="6">LysM peptidoglycan-binding domain-containing protein</fullName>
    </submittedName>
</protein>
<dbReference type="PROSITE" id="PS51257">
    <property type="entry name" value="PROKAR_LIPOPROTEIN"/>
    <property type="match status" value="1"/>
</dbReference>
<evidence type="ECO:0000256" key="4">
    <source>
        <dbReference type="SAM" id="SignalP"/>
    </source>
</evidence>
<dbReference type="EMBL" id="CP042829">
    <property type="protein sequence ID" value="QFG03582.1"/>
    <property type="molecule type" value="Genomic_DNA"/>
</dbReference>
<evidence type="ECO:0000313" key="6">
    <source>
        <dbReference type="EMBL" id="QFG03582.1"/>
    </source>
</evidence>
<proteinExistence type="predicted"/>
<keyword evidence="1" id="KW-0147">Chitin-binding</keyword>